<dbReference type="Pfam" id="PF16925">
    <property type="entry name" value="TetR_C_13"/>
    <property type="match status" value="1"/>
</dbReference>
<dbReference type="Pfam" id="PF00440">
    <property type="entry name" value="TetR_N"/>
    <property type="match status" value="1"/>
</dbReference>
<evidence type="ECO:0000313" key="7">
    <source>
        <dbReference type="Proteomes" id="UP000034325"/>
    </source>
</evidence>
<evidence type="ECO:0000259" key="5">
    <source>
        <dbReference type="PROSITE" id="PS50977"/>
    </source>
</evidence>
<organism evidence="6 7">
    <name type="scientific">Candidatus Woesebacteria bacterium GW2011_GWA1_39_12</name>
    <dbReference type="NCBI Taxonomy" id="1618549"/>
    <lineage>
        <taxon>Bacteria</taxon>
        <taxon>Candidatus Woeseibacteriota</taxon>
    </lineage>
</organism>
<sequence length="197" mass="22136">MNKAQTSDSAKIRVLKTASDLFYRQGYRSTGTNEIIKKAGVAKASFFYHFPTKEALALAYLKDLHAREAGNLLAFVDKRKTPYDRFLAVIKWIEPWIKSNELRGCGFLNMVSEVPDKRSKLRKMAKKHYEVLGGLIAQLTQELIDSDPKRYRHLDVSGVTNSYLVIVVGAIAFSETSQDAQPSRRAVEAVKSLIGPQ</sequence>
<dbReference type="InterPro" id="IPR011075">
    <property type="entry name" value="TetR_C"/>
</dbReference>
<evidence type="ECO:0000256" key="1">
    <source>
        <dbReference type="ARBA" id="ARBA00023015"/>
    </source>
</evidence>
<dbReference type="PRINTS" id="PR00455">
    <property type="entry name" value="HTHTETR"/>
</dbReference>
<dbReference type="SUPFAM" id="SSF48498">
    <property type="entry name" value="Tetracyclin repressor-like, C-terminal domain"/>
    <property type="match status" value="1"/>
</dbReference>
<dbReference type="InterPro" id="IPR001647">
    <property type="entry name" value="HTH_TetR"/>
</dbReference>
<feature type="DNA-binding region" description="H-T-H motif" evidence="4">
    <location>
        <begin position="31"/>
        <end position="50"/>
    </location>
</feature>
<dbReference type="EMBL" id="LBWA01000003">
    <property type="protein sequence ID" value="KKQ98450.1"/>
    <property type="molecule type" value="Genomic_DNA"/>
</dbReference>
<gene>
    <name evidence="6" type="ORF">UT23_C0003G0077</name>
</gene>
<dbReference type="PANTHER" id="PTHR47506:SF3">
    <property type="entry name" value="HTH-TYPE TRANSCRIPTIONAL REGULATOR LMRA"/>
    <property type="match status" value="1"/>
</dbReference>
<dbReference type="Proteomes" id="UP000034325">
    <property type="component" value="Unassembled WGS sequence"/>
</dbReference>
<dbReference type="PANTHER" id="PTHR47506">
    <property type="entry name" value="TRANSCRIPTIONAL REGULATORY PROTEIN"/>
    <property type="match status" value="1"/>
</dbReference>
<protein>
    <submittedName>
        <fullName evidence="6">TetR-family transcriptional regulator</fullName>
    </submittedName>
</protein>
<feature type="domain" description="HTH tetR-type" evidence="5">
    <location>
        <begin position="8"/>
        <end position="68"/>
    </location>
</feature>
<dbReference type="InterPro" id="IPR036271">
    <property type="entry name" value="Tet_transcr_reg_TetR-rel_C_sf"/>
</dbReference>
<dbReference type="AlphaFoldDB" id="A0A0G0MDN6"/>
<name>A0A0G0MDN6_9BACT</name>
<reference evidence="6 7" key="1">
    <citation type="journal article" date="2015" name="Nature">
        <title>rRNA introns, odd ribosomes, and small enigmatic genomes across a large radiation of phyla.</title>
        <authorList>
            <person name="Brown C.T."/>
            <person name="Hug L.A."/>
            <person name="Thomas B.C."/>
            <person name="Sharon I."/>
            <person name="Castelle C.J."/>
            <person name="Singh A."/>
            <person name="Wilkins M.J."/>
            <person name="Williams K.H."/>
            <person name="Banfield J.F."/>
        </authorList>
    </citation>
    <scope>NUCLEOTIDE SEQUENCE [LARGE SCALE GENOMIC DNA]</scope>
</reference>
<evidence type="ECO:0000313" key="6">
    <source>
        <dbReference type="EMBL" id="KKQ98450.1"/>
    </source>
</evidence>
<dbReference type="PROSITE" id="PS50977">
    <property type="entry name" value="HTH_TETR_2"/>
    <property type="match status" value="1"/>
</dbReference>
<evidence type="ECO:0000256" key="4">
    <source>
        <dbReference type="PROSITE-ProRule" id="PRU00335"/>
    </source>
</evidence>
<evidence type="ECO:0000256" key="3">
    <source>
        <dbReference type="ARBA" id="ARBA00023163"/>
    </source>
</evidence>
<comment type="caution">
    <text evidence="6">The sequence shown here is derived from an EMBL/GenBank/DDBJ whole genome shotgun (WGS) entry which is preliminary data.</text>
</comment>
<dbReference type="InterPro" id="IPR009057">
    <property type="entry name" value="Homeodomain-like_sf"/>
</dbReference>
<keyword evidence="3" id="KW-0804">Transcription</keyword>
<proteinExistence type="predicted"/>
<accession>A0A0G0MDN6</accession>
<keyword evidence="1" id="KW-0805">Transcription regulation</keyword>
<dbReference type="GO" id="GO:0003677">
    <property type="term" value="F:DNA binding"/>
    <property type="evidence" value="ECO:0007669"/>
    <property type="project" value="UniProtKB-UniRule"/>
</dbReference>
<dbReference type="SUPFAM" id="SSF46689">
    <property type="entry name" value="Homeodomain-like"/>
    <property type="match status" value="1"/>
</dbReference>
<evidence type="ECO:0000256" key="2">
    <source>
        <dbReference type="ARBA" id="ARBA00023125"/>
    </source>
</evidence>
<dbReference type="Gene3D" id="1.10.357.10">
    <property type="entry name" value="Tetracycline Repressor, domain 2"/>
    <property type="match status" value="1"/>
</dbReference>
<keyword evidence="2 4" id="KW-0238">DNA-binding</keyword>